<evidence type="ECO:0000313" key="3">
    <source>
        <dbReference type="EMBL" id="UOK72668.1"/>
    </source>
</evidence>
<proteinExistence type="predicted"/>
<feature type="transmembrane region" description="Helical" evidence="1">
    <location>
        <begin position="470"/>
        <end position="489"/>
    </location>
</feature>
<feature type="domain" description="DUF112" evidence="2">
    <location>
        <begin position="20"/>
        <end position="438"/>
    </location>
</feature>
<feature type="transmembrane region" description="Helical" evidence="1">
    <location>
        <begin position="148"/>
        <end position="181"/>
    </location>
</feature>
<keyword evidence="1" id="KW-0812">Transmembrane</keyword>
<gene>
    <name evidence="3" type="ORF">K9D25_08240</name>
</gene>
<dbReference type="InterPro" id="IPR002823">
    <property type="entry name" value="DUF112_TM"/>
</dbReference>
<name>A0A9E7CWK3_9HYPH</name>
<feature type="transmembrane region" description="Helical" evidence="1">
    <location>
        <begin position="258"/>
        <end position="281"/>
    </location>
</feature>
<feature type="transmembrane region" description="Helical" evidence="1">
    <location>
        <begin position="354"/>
        <end position="374"/>
    </location>
</feature>
<keyword evidence="1" id="KW-0472">Membrane</keyword>
<sequence>MELFNDVFLGFSVAMTPANLVYGFLGVLLGTIIGVLPGLGPVATISILLPVTFALPAPAALIMLAGIYYGAQYGGSTTAILVNLPGESSSVVTAIDGYQMARKGQAGLALATAALCSFIAGTLATVVIAVAAPALAEVALDFGPADYFSLMLFGLVAAVILAHGSVVKAVGMILVGILFGTMGIDANTSLERYTFGVPAFADGIDFAVIAMGMFGIGETISNLTQKDEERSFVKEVRGLWPRWADFRRFVPPALRGTLLGGALGLLPGGGPVLASFSTYALEKKLSKTPGEFGKGAIAGVAGPEAANNAAAQTAFIPMLTLGLPSSAVMALMIGALMMQGLSPGPQLMTQRPDLFWGLIASMWLGNLMLVVLNLPLVGIWVKLLSVPYRMLYPAIMLFCCIGVYSINNNALDVVLAAVFGAFGYLMKRLHCEPAPLLLGFILGPMIEETLRRALLISHGDPMVFVQRPISLSFLVLTVLLLIVLVAPMIRMTRQRAFEESTD</sequence>
<dbReference type="AlphaFoldDB" id="A0A9E7CWK3"/>
<feature type="transmembrane region" description="Helical" evidence="1">
    <location>
        <begin position="321"/>
        <end position="342"/>
    </location>
</feature>
<dbReference type="KEGG" id="apol:K9D25_08240"/>
<accession>A0A9E7CWK3</accession>
<evidence type="ECO:0000313" key="4">
    <source>
        <dbReference type="Proteomes" id="UP000831684"/>
    </source>
</evidence>
<dbReference type="EMBL" id="CP083239">
    <property type="protein sequence ID" value="UOK72668.1"/>
    <property type="molecule type" value="Genomic_DNA"/>
</dbReference>
<reference evidence="3" key="1">
    <citation type="submission" date="2021-09" db="EMBL/GenBank/DDBJ databases">
        <title>Network and meta-omics reveal the key degrader and cooperation patterns in an efficient 1,4-dioxane-degrading microbial community.</title>
        <authorList>
            <person name="Dai C."/>
        </authorList>
    </citation>
    <scope>NUCLEOTIDE SEQUENCE</scope>
    <source>
        <strain evidence="3">ZM13</strain>
    </source>
</reference>
<keyword evidence="1" id="KW-1133">Transmembrane helix</keyword>
<feature type="transmembrane region" description="Helical" evidence="1">
    <location>
        <begin position="193"/>
        <end position="216"/>
    </location>
</feature>
<organism evidence="3 4">
    <name type="scientific">Ancylobacter polymorphus</name>
    <dbReference type="NCBI Taxonomy" id="223390"/>
    <lineage>
        <taxon>Bacteria</taxon>
        <taxon>Pseudomonadati</taxon>
        <taxon>Pseudomonadota</taxon>
        <taxon>Alphaproteobacteria</taxon>
        <taxon>Hyphomicrobiales</taxon>
        <taxon>Xanthobacteraceae</taxon>
        <taxon>Ancylobacter</taxon>
    </lineage>
</organism>
<feature type="transmembrane region" description="Helical" evidence="1">
    <location>
        <begin position="107"/>
        <end position="136"/>
    </location>
</feature>
<dbReference type="Proteomes" id="UP000831684">
    <property type="component" value="Chromosome"/>
</dbReference>
<dbReference type="Pfam" id="PF01970">
    <property type="entry name" value="TctA"/>
    <property type="match status" value="1"/>
</dbReference>
<dbReference type="RefSeq" id="WP_244450365.1">
    <property type="nucleotide sequence ID" value="NZ_CP083239.1"/>
</dbReference>
<feature type="transmembrane region" description="Helical" evidence="1">
    <location>
        <begin position="47"/>
        <end position="71"/>
    </location>
</feature>
<dbReference type="PANTHER" id="PTHR35342">
    <property type="entry name" value="TRICARBOXYLIC TRANSPORT PROTEIN"/>
    <property type="match status" value="1"/>
</dbReference>
<evidence type="ECO:0000256" key="1">
    <source>
        <dbReference type="SAM" id="Phobius"/>
    </source>
</evidence>
<dbReference type="PANTHER" id="PTHR35342:SF5">
    <property type="entry name" value="TRICARBOXYLIC TRANSPORT PROTEIN"/>
    <property type="match status" value="1"/>
</dbReference>
<evidence type="ECO:0000259" key="2">
    <source>
        <dbReference type="Pfam" id="PF01970"/>
    </source>
</evidence>
<protein>
    <submittedName>
        <fullName evidence="3">Tripartite tricarboxylate transporter permease</fullName>
    </submittedName>
</protein>
<feature type="transmembrane region" description="Helical" evidence="1">
    <location>
        <begin position="20"/>
        <end position="40"/>
    </location>
</feature>